<feature type="compositionally biased region" description="Basic and acidic residues" evidence="1">
    <location>
        <begin position="18"/>
        <end position="51"/>
    </location>
</feature>
<sequence length="763" mass="86159">MDNRVKELEAQLLAAEQRAQRAEKEKQRAEEEKQRAEGEKQRAEEEKQRAEEETRLTTLFEYIRACHDLVFAKFTVETNKKITSKGSMTNPTGKRCPPRLEPWMDFLEEQRSILGTLFSNFPERAEVFRSRHYLRTRGELIAETRVGDEDALKLVLQDLVAEPVKLIIERLQDEEDIKAEFGIGTGITFETRANALGEAVMGSTERPQTPDGRKLRPDQICAYRHDDDSPAGRTMAYVIEHKPPHKLTLPHLRLGLRSMNIYEDVVNRATKPADEDEAASFQYHADRLVAAAVTQTFDYMIQAGLTYGCLITGEAIVFLKVSWTTSITLYYHLAEPGPEVMEHRDNFLCCTAVSQVLAFTILALDSQARRGQGDRQREMENLQTWAEDWESILQAIPLSERVAPATSPAYKARTYKGIDRTPCLTRLRKKQIADGAVCNPGPARKVRSPEASDDNGDEARMPGTPTPTQPMTARRNIARRPRGNTSNTGSSSQSSRPTRRRYCSQKCLLGLIAGKDLDEECPNIILHRGGVNDRRHTVDHVTWLNLLREQFRRTLDDGVVPLGKEGARGALFQVTLLSLGYTFVSKATTATFTRNLEHEAKVYGRVRSLQGICVPVFLGAVDLRELGRTYYYDANVHIVHIVHMMLLSWGGSCLEEVDVLNRAKIRQEVVRSLRALHLHGVAHTDVRDTNVLWNEQSGRVMVIDFEQAVLSDLPRPSLAPTVPNKRARSEGVAIDVAAGKRRPNDIVRRRMTDDILAVQTIFY</sequence>
<dbReference type="InterPro" id="IPR052396">
    <property type="entry name" value="Meiotic_Drive_Suppr_Kinase"/>
</dbReference>
<proteinExistence type="predicted"/>
<feature type="domain" description="Protein kinase" evidence="2">
    <location>
        <begin position="557"/>
        <end position="763"/>
    </location>
</feature>
<name>A0ABQ0D072_9HYPO</name>
<dbReference type="PROSITE" id="PS50011">
    <property type="entry name" value="PROTEIN_KINASE_DOM"/>
    <property type="match status" value="1"/>
</dbReference>
<organism evidence="3 4">
    <name type="scientific">Epichloe bromicola</name>
    <dbReference type="NCBI Taxonomy" id="79588"/>
    <lineage>
        <taxon>Eukaryota</taxon>
        <taxon>Fungi</taxon>
        <taxon>Dikarya</taxon>
        <taxon>Ascomycota</taxon>
        <taxon>Pezizomycotina</taxon>
        <taxon>Sordariomycetes</taxon>
        <taxon>Hypocreomycetidae</taxon>
        <taxon>Hypocreales</taxon>
        <taxon>Clavicipitaceae</taxon>
        <taxon>Epichloe</taxon>
    </lineage>
</organism>
<reference evidence="4" key="1">
    <citation type="submission" date="2024-06" db="EMBL/GenBank/DDBJ databases">
        <title>Draft Genome Sequences of Epichloe bromicola Strains Isolated from Elymus ciliaris.</title>
        <authorList>
            <consortium name="Epichloe bromicola genome sequencing consortium"/>
            <person name="Miura A."/>
            <person name="Imano S."/>
            <person name="Ashida A."/>
            <person name="Sato I."/>
            <person name="Chiba S."/>
            <person name="Tanaka A."/>
            <person name="Camagna M."/>
            <person name="Takemoto D."/>
        </authorList>
    </citation>
    <scope>NUCLEOTIDE SEQUENCE [LARGE SCALE GENOMIC DNA]</scope>
    <source>
        <strain evidence="4">DP</strain>
    </source>
</reference>
<dbReference type="Gene3D" id="1.10.510.10">
    <property type="entry name" value="Transferase(Phosphotransferase) domain 1"/>
    <property type="match status" value="1"/>
</dbReference>
<keyword evidence="4" id="KW-1185">Reference proteome</keyword>
<protein>
    <recommendedName>
        <fullName evidence="2">Protein kinase domain-containing protein</fullName>
    </recommendedName>
</protein>
<dbReference type="InterPro" id="IPR011009">
    <property type="entry name" value="Kinase-like_dom_sf"/>
</dbReference>
<evidence type="ECO:0000256" key="1">
    <source>
        <dbReference type="SAM" id="MobiDB-lite"/>
    </source>
</evidence>
<dbReference type="PANTHER" id="PTHR37171">
    <property type="entry name" value="SERINE/THREONINE-PROTEIN KINASE YRZF-RELATED"/>
    <property type="match status" value="1"/>
</dbReference>
<evidence type="ECO:0000313" key="3">
    <source>
        <dbReference type="EMBL" id="GAB0139112.1"/>
    </source>
</evidence>
<dbReference type="SUPFAM" id="SSF56112">
    <property type="entry name" value="Protein kinase-like (PK-like)"/>
    <property type="match status" value="1"/>
</dbReference>
<comment type="caution">
    <text evidence="3">The sequence shown here is derived from an EMBL/GenBank/DDBJ whole genome shotgun (WGS) entry which is preliminary data.</text>
</comment>
<dbReference type="InterPro" id="IPR000719">
    <property type="entry name" value="Prot_kinase_dom"/>
</dbReference>
<feature type="region of interest" description="Disordered" evidence="1">
    <location>
        <begin position="435"/>
        <end position="499"/>
    </location>
</feature>
<dbReference type="EMBL" id="BAAFGZ010000629">
    <property type="protein sequence ID" value="GAB0139112.1"/>
    <property type="molecule type" value="Genomic_DNA"/>
</dbReference>
<feature type="compositionally biased region" description="Low complexity" evidence="1">
    <location>
        <begin position="483"/>
        <end position="496"/>
    </location>
</feature>
<gene>
    <name evidence="3" type="primary">g7327</name>
    <name evidence="3" type="ORF">EsDP_00007327</name>
</gene>
<dbReference type="Proteomes" id="UP001562357">
    <property type="component" value="Unassembled WGS sequence"/>
</dbReference>
<evidence type="ECO:0000259" key="2">
    <source>
        <dbReference type="PROSITE" id="PS50011"/>
    </source>
</evidence>
<evidence type="ECO:0000313" key="4">
    <source>
        <dbReference type="Proteomes" id="UP001562357"/>
    </source>
</evidence>
<feature type="region of interest" description="Disordered" evidence="1">
    <location>
        <begin position="1"/>
        <end position="51"/>
    </location>
</feature>
<dbReference type="PANTHER" id="PTHR37171:SF1">
    <property type="entry name" value="SERINE_THREONINE-PROTEIN KINASE YRZF-RELATED"/>
    <property type="match status" value="1"/>
</dbReference>
<accession>A0ABQ0D072</accession>